<dbReference type="GO" id="GO:0008418">
    <property type="term" value="F:protein-N-terminal asparagine amidohydrolase activity"/>
    <property type="evidence" value="ECO:0007669"/>
    <property type="project" value="InterPro"/>
</dbReference>
<reference evidence="1 2" key="1">
    <citation type="journal article" date="2019" name="Sci. Data">
        <title>Hybrid genome assembly and annotation of Danionella translucida.</title>
        <authorList>
            <person name="Kadobianskyi M."/>
            <person name="Schulze L."/>
            <person name="Schuelke M."/>
            <person name="Judkewitz B."/>
        </authorList>
    </citation>
    <scope>NUCLEOTIDE SEQUENCE [LARGE SCALE GENOMIC DNA]</scope>
    <source>
        <strain evidence="1 2">Bolton</strain>
    </source>
</reference>
<dbReference type="STRING" id="623744.A0A553RFQ8"/>
<keyword evidence="2" id="KW-1185">Reference proteome</keyword>
<dbReference type="EMBL" id="SRMA01024176">
    <property type="protein sequence ID" value="TRZ01026.1"/>
    <property type="molecule type" value="Genomic_DNA"/>
</dbReference>
<protein>
    <recommendedName>
        <fullName evidence="3">Protein N-terminal asparagine amidohydrolase</fullName>
    </recommendedName>
</protein>
<evidence type="ECO:0008006" key="3">
    <source>
        <dbReference type="Google" id="ProtNLM"/>
    </source>
</evidence>
<accession>A0A553RFQ8</accession>
<name>A0A553RFQ8_9TELE</name>
<proteinExistence type="predicted"/>
<dbReference type="AlphaFoldDB" id="A0A553RFQ8"/>
<dbReference type="GO" id="GO:0005634">
    <property type="term" value="C:nucleus"/>
    <property type="evidence" value="ECO:0007669"/>
    <property type="project" value="TreeGrafter"/>
</dbReference>
<organism evidence="1 2">
    <name type="scientific">Danionella cerebrum</name>
    <dbReference type="NCBI Taxonomy" id="2873325"/>
    <lineage>
        <taxon>Eukaryota</taxon>
        <taxon>Metazoa</taxon>
        <taxon>Chordata</taxon>
        <taxon>Craniata</taxon>
        <taxon>Vertebrata</taxon>
        <taxon>Euteleostomi</taxon>
        <taxon>Actinopterygii</taxon>
        <taxon>Neopterygii</taxon>
        <taxon>Teleostei</taxon>
        <taxon>Ostariophysi</taxon>
        <taxon>Cypriniformes</taxon>
        <taxon>Danionidae</taxon>
        <taxon>Danioninae</taxon>
        <taxon>Danionella</taxon>
    </lineage>
</organism>
<dbReference type="PANTHER" id="PTHR12498:SF0">
    <property type="entry name" value="PROTEIN N-TERMINAL ASPARAGINE AMIDOHYDROLASE"/>
    <property type="match status" value="1"/>
</dbReference>
<dbReference type="OrthoDB" id="539995at2759"/>
<comment type="caution">
    <text evidence="1">The sequence shown here is derived from an EMBL/GenBank/DDBJ whole genome shotgun (WGS) entry which is preliminary data.</text>
</comment>
<dbReference type="PANTHER" id="PTHR12498">
    <property type="entry name" value="N-TERMINAL ASPARAGINE AMIDOHYDROLASE"/>
    <property type="match status" value="1"/>
</dbReference>
<dbReference type="Proteomes" id="UP000316079">
    <property type="component" value="Unassembled WGS sequence"/>
</dbReference>
<gene>
    <name evidence="1" type="ORF">DNTS_016670</name>
</gene>
<dbReference type="InterPro" id="IPR026750">
    <property type="entry name" value="NTAN1"/>
</dbReference>
<evidence type="ECO:0000313" key="2">
    <source>
        <dbReference type="Proteomes" id="UP000316079"/>
    </source>
</evidence>
<sequence>MSAFQKQKEEIHLETCCITDMNDVMKDGIHRPLVYGIGVNVKSGLVFPASISCRGPAEEIRSARTFSGGEMVEVYDSTREVVKIGPCRWTPKDGTAFWLKQDDETILQYLSTSPYAEPPHFVQHIKSCIRFLLEHPTAENLFPDGEPLCFKRAADGGWRRVTQQ</sequence>
<dbReference type="GO" id="GO:0006511">
    <property type="term" value="P:ubiquitin-dependent protein catabolic process"/>
    <property type="evidence" value="ECO:0007669"/>
    <property type="project" value="TreeGrafter"/>
</dbReference>
<dbReference type="Pfam" id="PF14736">
    <property type="entry name" value="N_Asn_amidohyd"/>
    <property type="match status" value="1"/>
</dbReference>
<evidence type="ECO:0000313" key="1">
    <source>
        <dbReference type="EMBL" id="TRZ01026.1"/>
    </source>
</evidence>